<reference evidence="2" key="1">
    <citation type="submission" date="2024-01" db="EMBL/GenBank/DDBJ databases">
        <authorList>
            <person name="Webb A."/>
        </authorList>
    </citation>
    <scope>NUCLEOTIDE SEQUENCE</scope>
    <source>
        <strain evidence="2">Pm1</strain>
    </source>
</reference>
<evidence type="ECO:0000259" key="1">
    <source>
        <dbReference type="Pfam" id="PF24626"/>
    </source>
</evidence>
<accession>A0AAV1TKK5</accession>
<sequence length="134" mass="15384">MVSAVCGTRLHPRFIGPFTVVAKQGIAYTLNLPRKMRTHPVFCVGLIKPYVDSLLVNHEALAPREFTMPQVEEPSREDPVVLQEAPLGHAYRAPRALTRQRRVEIHLPMPALVDDQENQQHHVERILQRRRRDG</sequence>
<protein>
    <recommendedName>
        <fullName evidence="1">Tf2-1-like SH3-like domain-containing protein</fullName>
    </recommendedName>
</protein>
<dbReference type="InterPro" id="IPR056924">
    <property type="entry name" value="SH3_Tf2-1"/>
</dbReference>
<dbReference type="AlphaFoldDB" id="A0AAV1TKK5"/>
<name>A0AAV1TKK5_9STRA</name>
<evidence type="ECO:0000313" key="2">
    <source>
        <dbReference type="EMBL" id="CAK7922849.1"/>
    </source>
</evidence>
<evidence type="ECO:0000313" key="3">
    <source>
        <dbReference type="Proteomes" id="UP001162060"/>
    </source>
</evidence>
<feature type="domain" description="Tf2-1-like SH3-like" evidence="1">
    <location>
        <begin position="9"/>
        <end position="51"/>
    </location>
</feature>
<organism evidence="2 3">
    <name type="scientific">Peronospora matthiolae</name>
    <dbReference type="NCBI Taxonomy" id="2874970"/>
    <lineage>
        <taxon>Eukaryota</taxon>
        <taxon>Sar</taxon>
        <taxon>Stramenopiles</taxon>
        <taxon>Oomycota</taxon>
        <taxon>Peronosporomycetes</taxon>
        <taxon>Peronosporales</taxon>
        <taxon>Peronosporaceae</taxon>
        <taxon>Peronospora</taxon>
    </lineage>
</organism>
<comment type="caution">
    <text evidence="2">The sequence shown here is derived from an EMBL/GenBank/DDBJ whole genome shotgun (WGS) entry which is preliminary data.</text>
</comment>
<gene>
    <name evidence="2" type="ORF">PM001_LOCUS8020</name>
</gene>
<dbReference type="Pfam" id="PF24626">
    <property type="entry name" value="SH3_Tf2-1"/>
    <property type="match status" value="1"/>
</dbReference>
<dbReference type="EMBL" id="CAKLBY020000066">
    <property type="protein sequence ID" value="CAK7922849.1"/>
    <property type="molecule type" value="Genomic_DNA"/>
</dbReference>
<dbReference type="Proteomes" id="UP001162060">
    <property type="component" value="Unassembled WGS sequence"/>
</dbReference>
<proteinExistence type="predicted"/>